<dbReference type="EMBL" id="UGRU01000001">
    <property type="protein sequence ID" value="SUA42783.1"/>
    <property type="molecule type" value="Genomic_DNA"/>
</dbReference>
<evidence type="ECO:0000256" key="1">
    <source>
        <dbReference type="ARBA" id="ARBA00001946"/>
    </source>
</evidence>
<dbReference type="Gene3D" id="3.20.20.60">
    <property type="entry name" value="Phosphoenolpyruvate-binding domains"/>
    <property type="match status" value="1"/>
</dbReference>
<dbReference type="AlphaFoldDB" id="A0A378WR27"/>
<dbReference type="Pfam" id="PF03328">
    <property type="entry name" value="HpcH_HpaI"/>
    <property type="match status" value="1"/>
</dbReference>
<evidence type="ECO:0000259" key="6">
    <source>
        <dbReference type="Pfam" id="PF03328"/>
    </source>
</evidence>
<sequence length="277" mass="28765">MAASTRIGFDYARTWLLVAAGRSNSAEKSGAATADVVVLDLEDAVPAELKDAARTSVARSLRSGTHAWVRINDADSPYWADDLAELGHLPGLEGVVLAKVEHGDQIDATAAALPAATPIVALLESAAGIEAAAAIAHRPATARLAFGSGDFRRDTGMSDAAEAMAYPRTRLTVASRAAGLPGPIDGPTVGEDEEKLRADTAAAAALGMTARICLRAGQVNVVNTALSPSPADIDWATGILRADADGATRDGSYRPQLARAQAVIERARIYSCFVPPW</sequence>
<feature type="binding site" evidence="5">
    <location>
        <position position="150"/>
    </location>
    <ligand>
        <name>Mg(2+)</name>
        <dbReference type="ChEBI" id="CHEBI:18420"/>
    </ligand>
</feature>
<keyword evidence="7" id="KW-0456">Lyase</keyword>
<protein>
    <submittedName>
        <fullName evidence="7">Citrate lyase subunit beta-like protein</fullName>
        <ecNumber evidence="7">4.1.-.-</ecNumber>
    </submittedName>
</protein>
<dbReference type="InterPro" id="IPR005000">
    <property type="entry name" value="Aldolase/citrate-lyase_domain"/>
</dbReference>
<dbReference type="PANTHER" id="PTHR32308:SF10">
    <property type="entry name" value="CITRATE LYASE SUBUNIT BETA"/>
    <property type="match status" value="1"/>
</dbReference>
<evidence type="ECO:0000313" key="8">
    <source>
        <dbReference type="Proteomes" id="UP000255082"/>
    </source>
</evidence>
<dbReference type="EC" id="4.1.-.-" evidence="7"/>
<keyword evidence="2 5" id="KW-0479">Metal-binding</keyword>
<dbReference type="InterPro" id="IPR011206">
    <property type="entry name" value="Citrate_lyase_beta/mcl1/mcl2"/>
</dbReference>
<name>A0A378WR27_9NOCA</name>
<dbReference type="GO" id="GO:0000287">
    <property type="term" value="F:magnesium ion binding"/>
    <property type="evidence" value="ECO:0007669"/>
    <property type="project" value="TreeGrafter"/>
</dbReference>
<dbReference type="GO" id="GO:0016829">
    <property type="term" value="F:lyase activity"/>
    <property type="evidence" value="ECO:0007669"/>
    <property type="project" value="UniProtKB-KW"/>
</dbReference>
<feature type="binding site" evidence="4">
    <location>
        <position position="70"/>
    </location>
    <ligand>
        <name>substrate</name>
    </ligand>
</feature>
<comment type="cofactor">
    <cofactor evidence="1">
        <name>Mg(2+)</name>
        <dbReference type="ChEBI" id="CHEBI:18420"/>
    </cofactor>
</comment>
<evidence type="ECO:0000256" key="2">
    <source>
        <dbReference type="ARBA" id="ARBA00022723"/>
    </source>
</evidence>
<proteinExistence type="predicted"/>
<evidence type="ECO:0000313" key="7">
    <source>
        <dbReference type="EMBL" id="SUA42783.1"/>
    </source>
</evidence>
<dbReference type="OrthoDB" id="4322898at2"/>
<evidence type="ECO:0000256" key="4">
    <source>
        <dbReference type="PIRSR" id="PIRSR015582-1"/>
    </source>
</evidence>
<feature type="domain" description="HpcH/HpaI aldolase/citrate lyase" evidence="6">
    <location>
        <begin position="14"/>
        <end position="214"/>
    </location>
</feature>
<dbReference type="InterPro" id="IPR040442">
    <property type="entry name" value="Pyrv_kinase-like_dom_sf"/>
</dbReference>
<evidence type="ECO:0000256" key="3">
    <source>
        <dbReference type="ARBA" id="ARBA00022842"/>
    </source>
</evidence>
<gene>
    <name evidence="7" type="ORF">NCTC13184_02142</name>
</gene>
<dbReference type="Proteomes" id="UP000255082">
    <property type="component" value="Unassembled WGS sequence"/>
</dbReference>
<dbReference type="RefSeq" id="WP_062963121.1">
    <property type="nucleotide sequence ID" value="NZ_JAJFOE010000001.1"/>
</dbReference>
<dbReference type="SUPFAM" id="SSF51621">
    <property type="entry name" value="Phosphoenolpyruvate/pyruvate domain"/>
    <property type="match status" value="1"/>
</dbReference>
<feature type="binding site" evidence="4">
    <location>
        <position position="124"/>
    </location>
    <ligand>
        <name>substrate</name>
    </ligand>
</feature>
<dbReference type="PIRSF" id="PIRSF015582">
    <property type="entry name" value="Cit_lyase_B"/>
    <property type="match status" value="1"/>
</dbReference>
<dbReference type="PANTHER" id="PTHR32308">
    <property type="entry name" value="LYASE BETA SUBUNIT, PUTATIVE (AFU_ORTHOLOGUE AFUA_4G13030)-RELATED"/>
    <property type="match status" value="1"/>
</dbReference>
<organism evidence="7 8">
    <name type="scientific">Nocardia africana</name>
    <dbReference type="NCBI Taxonomy" id="134964"/>
    <lineage>
        <taxon>Bacteria</taxon>
        <taxon>Bacillati</taxon>
        <taxon>Actinomycetota</taxon>
        <taxon>Actinomycetes</taxon>
        <taxon>Mycobacteriales</taxon>
        <taxon>Nocardiaceae</taxon>
        <taxon>Nocardia</taxon>
    </lineage>
</organism>
<evidence type="ECO:0000256" key="5">
    <source>
        <dbReference type="PIRSR" id="PIRSR015582-2"/>
    </source>
</evidence>
<accession>A0A378WR27</accession>
<reference evidence="7 8" key="1">
    <citation type="submission" date="2018-06" db="EMBL/GenBank/DDBJ databases">
        <authorList>
            <consortium name="Pathogen Informatics"/>
            <person name="Doyle S."/>
        </authorList>
    </citation>
    <scope>NUCLEOTIDE SEQUENCE [LARGE SCALE GENOMIC DNA]</scope>
    <source>
        <strain evidence="7 8">NCTC13184</strain>
    </source>
</reference>
<dbReference type="InterPro" id="IPR015813">
    <property type="entry name" value="Pyrv/PenolPyrv_kinase-like_dom"/>
</dbReference>
<dbReference type="GO" id="GO:0006107">
    <property type="term" value="P:oxaloacetate metabolic process"/>
    <property type="evidence" value="ECO:0007669"/>
    <property type="project" value="TreeGrafter"/>
</dbReference>
<feature type="binding site" evidence="5">
    <location>
        <position position="124"/>
    </location>
    <ligand>
        <name>Mg(2+)</name>
        <dbReference type="ChEBI" id="CHEBI:18420"/>
    </ligand>
</feature>
<keyword evidence="3 5" id="KW-0460">Magnesium</keyword>